<reference evidence="1 2" key="1">
    <citation type="submission" date="2021-06" db="EMBL/GenBank/DDBJ databases">
        <authorList>
            <person name="Kallberg Y."/>
            <person name="Tangrot J."/>
            <person name="Rosling A."/>
        </authorList>
    </citation>
    <scope>NUCLEOTIDE SEQUENCE [LARGE SCALE GENOMIC DNA]</scope>
    <source>
        <strain evidence="1 2">120-4 pot B 10/14</strain>
    </source>
</reference>
<protein>
    <submittedName>
        <fullName evidence="1">8065_t:CDS:1</fullName>
    </submittedName>
</protein>
<evidence type="ECO:0000313" key="1">
    <source>
        <dbReference type="EMBL" id="CAG8852142.1"/>
    </source>
</evidence>
<sequence length="153" mass="18090">MLRNLLDKPFRSIKLDRILENVNSQSVLISDPTEVKHRIQQHFQTQYQNRNTINEKVTENWEQIYAPKEEIKDEYSFTRQAAIAYANDTTWVASSKEQMQEIIRIAKDFYTMSHITINGKKTKLLVFNLKFKSQQQTIAIAKELIKAERNEQL</sequence>
<comment type="caution">
    <text evidence="1">The sequence shown here is derived from an EMBL/GenBank/DDBJ whole genome shotgun (WGS) entry which is preliminary data.</text>
</comment>
<dbReference type="Proteomes" id="UP000789901">
    <property type="component" value="Unassembled WGS sequence"/>
</dbReference>
<name>A0ABN7XAI3_GIGMA</name>
<keyword evidence="2" id="KW-1185">Reference proteome</keyword>
<proteinExistence type="predicted"/>
<accession>A0ABN7XAI3</accession>
<gene>
    <name evidence="1" type="ORF">GMARGA_LOCUS41084</name>
</gene>
<evidence type="ECO:0000313" key="2">
    <source>
        <dbReference type="Proteomes" id="UP000789901"/>
    </source>
</evidence>
<feature type="non-terminal residue" evidence="1">
    <location>
        <position position="153"/>
    </location>
</feature>
<dbReference type="EMBL" id="CAJVQB010109988">
    <property type="protein sequence ID" value="CAG8852142.1"/>
    <property type="molecule type" value="Genomic_DNA"/>
</dbReference>
<organism evidence="1 2">
    <name type="scientific">Gigaspora margarita</name>
    <dbReference type="NCBI Taxonomy" id="4874"/>
    <lineage>
        <taxon>Eukaryota</taxon>
        <taxon>Fungi</taxon>
        <taxon>Fungi incertae sedis</taxon>
        <taxon>Mucoromycota</taxon>
        <taxon>Glomeromycotina</taxon>
        <taxon>Glomeromycetes</taxon>
        <taxon>Diversisporales</taxon>
        <taxon>Gigasporaceae</taxon>
        <taxon>Gigaspora</taxon>
    </lineage>
</organism>
<feature type="non-terminal residue" evidence="1">
    <location>
        <position position="1"/>
    </location>
</feature>